<feature type="region of interest" description="Disordered" evidence="7">
    <location>
        <begin position="595"/>
        <end position="624"/>
    </location>
</feature>
<dbReference type="PANTHER" id="PTHR13906">
    <property type="entry name" value="PORCUPINE"/>
    <property type="match status" value="1"/>
</dbReference>
<accession>A0ABR4CDB9</accession>
<dbReference type="PANTHER" id="PTHR13906:SF4">
    <property type="entry name" value="LYSOPHOSPHOLIPID ACYLTRANSFERASE 6"/>
    <property type="match status" value="1"/>
</dbReference>
<evidence type="ECO:0000256" key="7">
    <source>
        <dbReference type="SAM" id="MobiDB-lite"/>
    </source>
</evidence>
<evidence type="ECO:0000313" key="9">
    <source>
        <dbReference type="EMBL" id="KAL2067946.1"/>
    </source>
</evidence>
<feature type="transmembrane region" description="Helical" evidence="8">
    <location>
        <begin position="159"/>
        <end position="180"/>
    </location>
</feature>
<feature type="transmembrane region" description="Helical" evidence="8">
    <location>
        <begin position="335"/>
        <end position="357"/>
    </location>
</feature>
<evidence type="ECO:0000256" key="4">
    <source>
        <dbReference type="ARBA" id="ARBA00022989"/>
    </source>
</evidence>
<keyword evidence="4 8" id="KW-1133">Transmembrane helix</keyword>
<feature type="compositionally biased region" description="Basic and acidic residues" evidence="7">
    <location>
        <begin position="600"/>
        <end position="615"/>
    </location>
</feature>
<proteinExistence type="predicted"/>
<evidence type="ECO:0000256" key="3">
    <source>
        <dbReference type="ARBA" id="ARBA00022692"/>
    </source>
</evidence>
<reference evidence="9 10" key="1">
    <citation type="journal article" date="2024" name="Commun. Biol.">
        <title>Comparative genomic analysis of thermophilic fungi reveals convergent evolutionary adaptations and gene losses.</title>
        <authorList>
            <person name="Steindorff A.S."/>
            <person name="Aguilar-Pontes M.V."/>
            <person name="Robinson A.J."/>
            <person name="Andreopoulos B."/>
            <person name="LaButti K."/>
            <person name="Kuo A."/>
            <person name="Mondo S."/>
            <person name="Riley R."/>
            <person name="Otillar R."/>
            <person name="Haridas S."/>
            <person name="Lipzen A."/>
            <person name="Grimwood J."/>
            <person name="Schmutz J."/>
            <person name="Clum A."/>
            <person name="Reid I.D."/>
            <person name="Moisan M.C."/>
            <person name="Butler G."/>
            <person name="Nguyen T.T.M."/>
            <person name="Dewar K."/>
            <person name="Conant G."/>
            <person name="Drula E."/>
            <person name="Henrissat B."/>
            <person name="Hansel C."/>
            <person name="Singer S."/>
            <person name="Hutchinson M.I."/>
            <person name="de Vries R.P."/>
            <person name="Natvig D.O."/>
            <person name="Powell A.J."/>
            <person name="Tsang A."/>
            <person name="Grigoriev I.V."/>
        </authorList>
    </citation>
    <scope>NUCLEOTIDE SEQUENCE [LARGE SCALE GENOMIC DNA]</scope>
    <source>
        <strain evidence="9 10">CBS 494.80</strain>
    </source>
</reference>
<organism evidence="9 10">
    <name type="scientific">Oculimacula yallundae</name>
    <dbReference type="NCBI Taxonomy" id="86028"/>
    <lineage>
        <taxon>Eukaryota</taxon>
        <taxon>Fungi</taxon>
        <taxon>Dikarya</taxon>
        <taxon>Ascomycota</taxon>
        <taxon>Pezizomycotina</taxon>
        <taxon>Leotiomycetes</taxon>
        <taxon>Helotiales</taxon>
        <taxon>Ploettnerulaceae</taxon>
        <taxon>Oculimacula</taxon>
    </lineage>
</organism>
<keyword evidence="6" id="KW-0012">Acyltransferase</keyword>
<evidence type="ECO:0000256" key="1">
    <source>
        <dbReference type="ARBA" id="ARBA00004141"/>
    </source>
</evidence>
<feature type="transmembrane region" description="Helical" evidence="8">
    <location>
        <begin position="487"/>
        <end position="505"/>
    </location>
</feature>
<dbReference type="Proteomes" id="UP001595075">
    <property type="component" value="Unassembled WGS sequence"/>
</dbReference>
<keyword evidence="10" id="KW-1185">Reference proteome</keyword>
<dbReference type="InterPro" id="IPR004299">
    <property type="entry name" value="MBOAT_fam"/>
</dbReference>
<dbReference type="InterPro" id="IPR049941">
    <property type="entry name" value="LPLAT_7/PORCN-like"/>
</dbReference>
<keyword evidence="5 8" id="KW-0472">Membrane</keyword>
<keyword evidence="2" id="KW-0808">Transferase</keyword>
<gene>
    <name evidence="9" type="ORF">VTL71DRAFT_16044</name>
</gene>
<dbReference type="Pfam" id="PF03062">
    <property type="entry name" value="MBOAT"/>
    <property type="match status" value="1"/>
</dbReference>
<feature type="transmembrane region" description="Helical" evidence="8">
    <location>
        <begin position="200"/>
        <end position="220"/>
    </location>
</feature>
<evidence type="ECO:0000256" key="8">
    <source>
        <dbReference type="SAM" id="Phobius"/>
    </source>
</evidence>
<evidence type="ECO:0000256" key="2">
    <source>
        <dbReference type="ARBA" id="ARBA00022679"/>
    </source>
</evidence>
<protein>
    <submittedName>
        <fullName evidence="9">Uncharacterized protein</fullName>
    </submittedName>
</protein>
<feature type="transmembrane region" description="Helical" evidence="8">
    <location>
        <begin position="562"/>
        <end position="585"/>
    </location>
</feature>
<sequence length="663" mass="74217">MIPSQQRIQSSPLSDIGTVPCARRASTSPVIGRLTTPVSGVQASLLAPDLCPLSAQTSSIVQHLHPPHFLSRNTSDLPTCSTITAANGETIASQSYLLRSFQNSNHGIMLPYINLPFEYVAGILGASTDELKLITSFLISYPLAALLKRVPDDKPYQKNLFIIAVSTFYLVGLFDLWSGVRTLAISSIGSYCIAQYVDSPFMPWIGFVFLMGHLSVNQLARQWANDPGVVDITGAQMVLVMKLTAFCWNVADGRLPEKDLSDFQKERALKELPSLLDFAGYILFFPSLFAGPAFDYVDYRRWIETTMFEIPAGVSPSKKAPTRKKRKIPRSGTPAAWKAATGLFWILLFLKLSGWYYPDLLTGNEYMTYGFTHRIWILHMLGFTSRLKYYGVWALTEGACILSGLGYKGVDPVTGKVSWDRLRNVNPWGVESAQNTRAYLGNWNINTNNWLRNYVYLRVTPRGKKPGFRASMATFVTSAFWHGFYPGYYLTFVLASFVQTVAKNCRRYFRPFFLDPKTTQPTSTKIYYDIFSYLVTQLTFSFTTAPFVLLTLPASFLVWARVYFYVVILTALATGFFASPAKAILVKKLNARAGTPTRDPLQRNHSQDSVTRREPVLGLPAEPEKDLEELMDEVKREMEARQRRGSVKKGGVMPVGAGKATAI</sequence>
<keyword evidence="3 8" id="KW-0812">Transmembrane</keyword>
<evidence type="ECO:0000256" key="6">
    <source>
        <dbReference type="ARBA" id="ARBA00023315"/>
    </source>
</evidence>
<evidence type="ECO:0000256" key="5">
    <source>
        <dbReference type="ARBA" id="ARBA00023136"/>
    </source>
</evidence>
<feature type="region of interest" description="Disordered" evidence="7">
    <location>
        <begin position="638"/>
        <end position="663"/>
    </location>
</feature>
<name>A0ABR4CDB9_9HELO</name>
<feature type="transmembrane region" description="Helical" evidence="8">
    <location>
        <begin position="526"/>
        <end position="550"/>
    </location>
</feature>
<dbReference type="EMBL" id="JAZHXI010000009">
    <property type="protein sequence ID" value="KAL2067946.1"/>
    <property type="molecule type" value="Genomic_DNA"/>
</dbReference>
<evidence type="ECO:0000313" key="10">
    <source>
        <dbReference type="Proteomes" id="UP001595075"/>
    </source>
</evidence>
<comment type="subcellular location">
    <subcellularLocation>
        <location evidence="1">Membrane</location>
        <topology evidence="1">Multi-pass membrane protein</topology>
    </subcellularLocation>
</comment>
<comment type="caution">
    <text evidence="9">The sequence shown here is derived from an EMBL/GenBank/DDBJ whole genome shotgun (WGS) entry which is preliminary data.</text>
</comment>